<keyword evidence="2" id="KW-0813">Transport</keyword>
<name>A0ABT0BVM2_9SPHN</name>
<comment type="caution">
    <text evidence="6">The sequence shown here is derived from an EMBL/GenBank/DDBJ whole genome shotgun (WGS) entry which is preliminary data.</text>
</comment>
<protein>
    <submittedName>
        <fullName evidence="6">Efflux RND transporter periplasmic adaptor subunit</fullName>
    </submittedName>
</protein>
<proteinExistence type="inferred from homology"/>
<evidence type="ECO:0000313" key="7">
    <source>
        <dbReference type="Proteomes" id="UP001202281"/>
    </source>
</evidence>
<dbReference type="NCBIfam" id="TIGR01730">
    <property type="entry name" value="RND_mfp"/>
    <property type="match status" value="1"/>
</dbReference>
<evidence type="ECO:0000313" key="6">
    <source>
        <dbReference type="EMBL" id="MCJ2189125.1"/>
    </source>
</evidence>
<dbReference type="PANTHER" id="PTHR30097">
    <property type="entry name" value="CATION EFFLUX SYSTEM PROTEIN CUSB"/>
    <property type="match status" value="1"/>
</dbReference>
<sequence length="374" mass="37745">MNKPLIAPLIAGAAAALLAVAGGAYYAFKPDAAPQDAAETPTGDPGALSAEQVRKLGIRTQAAVQADAVPLGTVPGQVSLPPEAKVAVTTPFSGTVRQVMVLQGQQVRRGQPLAIVHAAEPVQFSADLSRAQADLAVDRARAKRLETLARDGIVAGARADEAAATLRRSEATVAENRRLLSLAGAGSDGTVTLRAPISGRVATVSIETGGPVGGEMAPFVIENTAALTLDLQLPERLAGQVHPGMRVSVPASGGASVGGRIVSVGASLDPATRSIAAKARLDSTDGLVPGRGVMAIVSGLSGKAQAGVSVPSQAVTRMGEDDVVFVQERGRFVRRAVSVVANAGGKAILTSGLKAGEPVAVSGIAELKSLLAEQ</sequence>
<dbReference type="SUPFAM" id="SSF111369">
    <property type="entry name" value="HlyD-like secretion proteins"/>
    <property type="match status" value="1"/>
</dbReference>
<keyword evidence="3" id="KW-0732">Signal</keyword>
<dbReference type="InterPro" id="IPR051909">
    <property type="entry name" value="MFP_Cation_Efflux"/>
</dbReference>
<dbReference type="Gene3D" id="2.40.420.20">
    <property type="match status" value="1"/>
</dbReference>
<feature type="domain" description="CzcB-like C-terminal circularly permuted SH3-like" evidence="5">
    <location>
        <begin position="308"/>
        <end position="363"/>
    </location>
</feature>
<feature type="domain" description="CusB-like beta-barrel" evidence="4">
    <location>
        <begin position="230"/>
        <end position="291"/>
    </location>
</feature>
<dbReference type="Pfam" id="PF25954">
    <property type="entry name" value="Beta-barrel_RND_2"/>
    <property type="match status" value="1"/>
</dbReference>
<evidence type="ECO:0000256" key="2">
    <source>
        <dbReference type="ARBA" id="ARBA00022448"/>
    </source>
</evidence>
<gene>
    <name evidence="6" type="ORF">MTR66_20235</name>
</gene>
<keyword evidence="7" id="KW-1185">Reference proteome</keyword>
<dbReference type="Proteomes" id="UP001202281">
    <property type="component" value="Unassembled WGS sequence"/>
</dbReference>
<dbReference type="RefSeq" id="WP_243924361.1">
    <property type="nucleotide sequence ID" value="NZ_JALHLG010000065.1"/>
</dbReference>
<evidence type="ECO:0000259" key="4">
    <source>
        <dbReference type="Pfam" id="PF25954"/>
    </source>
</evidence>
<dbReference type="EMBL" id="JALHLG010000065">
    <property type="protein sequence ID" value="MCJ2189125.1"/>
    <property type="molecule type" value="Genomic_DNA"/>
</dbReference>
<dbReference type="InterPro" id="IPR058649">
    <property type="entry name" value="CzcB_C"/>
</dbReference>
<accession>A0ABT0BVM2</accession>
<evidence type="ECO:0000256" key="3">
    <source>
        <dbReference type="SAM" id="SignalP"/>
    </source>
</evidence>
<organism evidence="6 7">
    <name type="scientific">Novosphingobium beihaiensis</name>
    <dbReference type="NCBI Taxonomy" id="2930389"/>
    <lineage>
        <taxon>Bacteria</taxon>
        <taxon>Pseudomonadati</taxon>
        <taxon>Pseudomonadota</taxon>
        <taxon>Alphaproteobacteria</taxon>
        <taxon>Sphingomonadales</taxon>
        <taxon>Sphingomonadaceae</taxon>
        <taxon>Novosphingobium</taxon>
    </lineage>
</organism>
<feature type="signal peptide" evidence="3">
    <location>
        <begin position="1"/>
        <end position="26"/>
    </location>
</feature>
<dbReference type="InterPro" id="IPR058792">
    <property type="entry name" value="Beta-barrel_RND_2"/>
</dbReference>
<evidence type="ECO:0000256" key="1">
    <source>
        <dbReference type="ARBA" id="ARBA00009477"/>
    </source>
</evidence>
<dbReference type="PANTHER" id="PTHR30097:SF4">
    <property type="entry name" value="SLR6042 PROTEIN"/>
    <property type="match status" value="1"/>
</dbReference>
<comment type="similarity">
    <text evidence="1">Belongs to the membrane fusion protein (MFP) (TC 8.A.1) family.</text>
</comment>
<feature type="chain" id="PRO_5047528946" evidence="3">
    <location>
        <begin position="27"/>
        <end position="374"/>
    </location>
</feature>
<dbReference type="Gene3D" id="1.10.287.470">
    <property type="entry name" value="Helix hairpin bin"/>
    <property type="match status" value="1"/>
</dbReference>
<dbReference type="Gene3D" id="2.40.50.100">
    <property type="match status" value="1"/>
</dbReference>
<evidence type="ECO:0000259" key="5">
    <source>
        <dbReference type="Pfam" id="PF25975"/>
    </source>
</evidence>
<dbReference type="InterPro" id="IPR006143">
    <property type="entry name" value="RND_pump_MFP"/>
</dbReference>
<reference evidence="6 7" key="1">
    <citation type="submission" date="2022-04" db="EMBL/GenBank/DDBJ databases">
        <title>Identification of a novel bacterium isolated from mangrove sediments.</title>
        <authorList>
            <person name="Pan X."/>
        </authorList>
    </citation>
    <scope>NUCLEOTIDE SEQUENCE [LARGE SCALE GENOMIC DNA]</scope>
    <source>
        <strain evidence="6 7">B2638</strain>
    </source>
</reference>
<dbReference type="Pfam" id="PF25975">
    <property type="entry name" value="CzcB_C"/>
    <property type="match status" value="1"/>
</dbReference>
<dbReference type="Gene3D" id="2.40.30.170">
    <property type="match status" value="1"/>
</dbReference>